<evidence type="ECO:0000256" key="5">
    <source>
        <dbReference type="ARBA" id="ARBA00022679"/>
    </source>
</evidence>
<sequence length="199" mass="21654">MISSPTQMEAPSLLGTQSTPDGSGLQIALLYSRQNGEVVDALVRACRGELLLRGVARQDIHEIQVNVPFEMPYVLKQLAQARQGQLDAVICIGCLIRGRSLAFDFVAEAVTRALMKLSVHYKVPVLNGVLDCADMEQAKSCAGIEGGKVVACNHGIEWAHSAIAMAHFNVNLKKKEAAKHVFPVPIDNQQPHCQDKTKE</sequence>
<dbReference type="InterPro" id="IPR002180">
    <property type="entry name" value="LS/RS"/>
</dbReference>
<dbReference type="SUPFAM" id="SSF52121">
    <property type="entry name" value="Lumazine synthase"/>
    <property type="match status" value="1"/>
</dbReference>
<comment type="similarity">
    <text evidence="2 7">Belongs to the DMRL synthase family.</text>
</comment>
<dbReference type="Pfam" id="PF00885">
    <property type="entry name" value="DMRL_synthase"/>
    <property type="match status" value="1"/>
</dbReference>
<evidence type="ECO:0000256" key="2">
    <source>
        <dbReference type="ARBA" id="ARBA00007424"/>
    </source>
</evidence>
<gene>
    <name evidence="8" type="primary">AlNc14C409G11443</name>
    <name evidence="8" type="ORF">ALNC14_128940</name>
</gene>
<comment type="catalytic activity">
    <reaction evidence="6 7">
        <text>(2S)-2-hydroxy-3-oxobutyl phosphate + 5-amino-6-(D-ribitylamino)uracil = 6,7-dimethyl-8-(1-D-ribityl)lumazine + phosphate + 2 H2O + H(+)</text>
        <dbReference type="Rhea" id="RHEA:26152"/>
        <dbReference type="ChEBI" id="CHEBI:15377"/>
        <dbReference type="ChEBI" id="CHEBI:15378"/>
        <dbReference type="ChEBI" id="CHEBI:15934"/>
        <dbReference type="ChEBI" id="CHEBI:43474"/>
        <dbReference type="ChEBI" id="CHEBI:58201"/>
        <dbReference type="ChEBI" id="CHEBI:58830"/>
        <dbReference type="EC" id="2.5.1.78"/>
    </reaction>
</comment>
<dbReference type="PANTHER" id="PTHR21058">
    <property type="entry name" value="6,7-DIMETHYL-8-RIBITYLLUMAZINE SYNTHASE DMRL SYNTHASE LUMAZINE SYNTHASE"/>
    <property type="match status" value="1"/>
</dbReference>
<dbReference type="GO" id="GO:0009231">
    <property type="term" value="P:riboflavin biosynthetic process"/>
    <property type="evidence" value="ECO:0007669"/>
    <property type="project" value="UniProtKB-UniPathway"/>
</dbReference>
<dbReference type="EMBL" id="FR824452">
    <property type="protein sequence ID" value="CCA26750.1"/>
    <property type="molecule type" value="Genomic_DNA"/>
</dbReference>
<accession>F0WZ35</accession>
<evidence type="ECO:0000313" key="8">
    <source>
        <dbReference type="EMBL" id="CCA26750.1"/>
    </source>
</evidence>
<comment type="function">
    <text evidence="7">Catalyzes the formation of 6,7-dimethyl-8-ribityllumazine by condensation of 5-amino-6-(D-ribitylamino)uracil with 3,4-dihydroxy-2-butanone 4-phosphate. This is the penultimate step in the biosynthesis of riboflavin.</text>
</comment>
<dbReference type="GO" id="GO:0000906">
    <property type="term" value="F:6,7-dimethyl-8-ribityllumazine synthase activity"/>
    <property type="evidence" value="ECO:0007669"/>
    <property type="project" value="UniProtKB-EC"/>
</dbReference>
<proteinExistence type="inferred from homology"/>
<evidence type="ECO:0000256" key="6">
    <source>
        <dbReference type="ARBA" id="ARBA00048785"/>
    </source>
</evidence>
<organism evidence="8">
    <name type="scientific">Albugo laibachii Nc14</name>
    <dbReference type="NCBI Taxonomy" id="890382"/>
    <lineage>
        <taxon>Eukaryota</taxon>
        <taxon>Sar</taxon>
        <taxon>Stramenopiles</taxon>
        <taxon>Oomycota</taxon>
        <taxon>Peronosporomycetes</taxon>
        <taxon>Albuginales</taxon>
        <taxon>Albuginaceae</taxon>
        <taxon>Albugo</taxon>
    </lineage>
</organism>
<comment type="pathway">
    <text evidence="1 7">Cofactor biosynthesis; riboflavin biosynthesis; riboflavin from 2-hydroxy-3-oxobutyl phosphate and 5-amino-6-(D-ribitylamino)uracil: step 1/2.</text>
</comment>
<dbReference type="NCBIfam" id="TIGR00114">
    <property type="entry name" value="lumazine-synth"/>
    <property type="match status" value="1"/>
</dbReference>
<evidence type="ECO:0000256" key="3">
    <source>
        <dbReference type="ARBA" id="ARBA00012664"/>
    </source>
</evidence>
<keyword evidence="4 7" id="KW-0686">Riboflavin biosynthesis</keyword>
<dbReference type="PANTHER" id="PTHR21058:SF0">
    <property type="entry name" value="6,7-DIMETHYL-8-RIBITYLLUMAZINE SYNTHASE"/>
    <property type="match status" value="1"/>
</dbReference>
<reference evidence="8" key="1">
    <citation type="journal article" date="2011" name="PLoS Biol.">
        <title>Gene gain and loss during evolution of obligate parasitism in the white rust pathogen of Arabidopsis thaliana.</title>
        <authorList>
            <person name="Kemen E."/>
            <person name="Gardiner A."/>
            <person name="Schultz-Larsen T."/>
            <person name="Kemen A.C."/>
            <person name="Balmuth A.L."/>
            <person name="Robert-Seilaniantz A."/>
            <person name="Bailey K."/>
            <person name="Holub E."/>
            <person name="Studholme D.J."/>
            <person name="Maclean D."/>
            <person name="Jones J.D."/>
        </authorList>
    </citation>
    <scope>NUCLEOTIDE SEQUENCE</scope>
</reference>
<reference evidence="8" key="2">
    <citation type="submission" date="2011-02" db="EMBL/GenBank/DDBJ databases">
        <authorList>
            <person name="MacLean D."/>
        </authorList>
    </citation>
    <scope>NUCLEOTIDE SEQUENCE</scope>
</reference>
<dbReference type="InterPro" id="IPR036467">
    <property type="entry name" value="LS/RS_sf"/>
</dbReference>
<dbReference type="AlphaFoldDB" id="F0WZ35"/>
<evidence type="ECO:0000256" key="7">
    <source>
        <dbReference type="RuleBase" id="RU003795"/>
    </source>
</evidence>
<dbReference type="CDD" id="cd09209">
    <property type="entry name" value="Lumazine_synthase-I"/>
    <property type="match status" value="1"/>
</dbReference>
<dbReference type="Gene3D" id="3.40.50.960">
    <property type="entry name" value="Lumazine/riboflavin synthase"/>
    <property type="match status" value="1"/>
</dbReference>
<keyword evidence="5 7" id="KW-0808">Transferase</keyword>
<dbReference type="EC" id="2.5.1.78" evidence="3 7"/>
<protein>
    <recommendedName>
        <fullName evidence="3 7">6,7-dimethyl-8-ribityllumazine synthase</fullName>
        <shortName evidence="7">DMRL synthase</shortName>
        <ecNumber evidence="3 7">2.5.1.78</ecNumber>
    </recommendedName>
</protein>
<dbReference type="InterPro" id="IPR034964">
    <property type="entry name" value="LS"/>
</dbReference>
<dbReference type="HAMAP" id="MF_00178">
    <property type="entry name" value="Lumazine_synth"/>
    <property type="match status" value="1"/>
</dbReference>
<dbReference type="GO" id="GO:0009349">
    <property type="term" value="C:riboflavin synthase complex"/>
    <property type="evidence" value="ECO:0007669"/>
    <property type="project" value="UniProtKB-UniRule"/>
</dbReference>
<dbReference type="HOGENOM" id="CLU_089358_2_2_1"/>
<name>F0WZ35_9STRA</name>
<evidence type="ECO:0000256" key="1">
    <source>
        <dbReference type="ARBA" id="ARBA00004917"/>
    </source>
</evidence>
<dbReference type="UniPathway" id="UPA00275">
    <property type="reaction ID" value="UER00404"/>
</dbReference>
<evidence type="ECO:0000256" key="4">
    <source>
        <dbReference type="ARBA" id="ARBA00022619"/>
    </source>
</evidence>